<dbReference type="AlphaFoldDB" id="A0A5J5KYP0"/>
<dbReference type="Proteomes" id="UP000325957">
    <property type="component" value="Unassembled WGS sequence"/>
</dbReference>
<protein>
    <submittedName>
        <fullName evidence="1">Uncharacterized protein</fullName>
    </submittedName>
</protein>
<name>A0A5J5KYP0_9MICC</name>
<dbReference type="OrthoDB" id="4883611at2"/>
<proteinExistence type="predicted"/>
<accession>A0A5J5KYP0</accession>
<dbReference type="RefSeq" id="WP_158033087.1">
    <property type="nucleotide sequence ID" value="NZ_ML708613.1"/>
</dbReference>
<evidence type="ECO:0000313" key="2">
    <source>
        <dbReference type="Proteomes" id="UP000325957"/>
    </source>
</evidence>
<dbReference type="EMBL" id="SZWF01000004">
    <property type="protein sequence ID" value="KAA9394774.1"/>
    <property type="molecule type" value="Genomic_DNA"/>
</dbReference>
<sequence>MADVWDSSLPYDDGIAAEKRAYCDANDLGDWANGVDPWDLSQYGGPTYEEHDYPTQNYGDDFYNSRDEAGLIMPDGSNADGPTDLDTVCSMQDQGVLTSGEMQLCHMEGY</sequence>
<evidence type="ECO:0000313" key="1">
    <source>
        <dbReference type="EMBL" id="KAA9394774.1"/>
    </source>
</evidence>
<gene>
    <name evidence="1" type="ORF">FCK90_04350</name>
</gene>
<comment type="caution">
    <text evidence="1">The sequence shown here is derived from an EMBL/GenBank/DDBJ whole genome shotgun (WGS) entry which is preliminary data.</text>
</comment>
<keyword evidence="2" id="KW-1185">Reference proteome</keyword>
<reference evidence="1 2" key="1">
    <citation type="submission" date="2019-05" db="EMBL/GenBank/DDBJ databases">
        <title>Kocuria coralli sp. nov., a novel actinobacterium isolated from coral reef seawater.</title>
        <authorList>
            <person name="Li J."/>
        </authorList>
    </citation>
    <scope>NUCLEOTIDE SEQUENCE [LARGE SCALE GENOMIC DNA]</scope>
    <source>
        <strain evidence="1 2">SCSIO 13007</strain>
    </source>
</reference>
<organism evidence="1 2">
    <name type="scientific">Kocuria coralli</name>
    <dbReference type="NCBI Taxonomy" id="1461025"/>
    <lineage>
        <taxon>Bacteria</taxon>
        <taxon>Bacillati</taxon>
        <taxon>Actinomycetota</taxon>
        <taxon>Actinomycetes</taxon>
        <taxon>Micrococcales</taxon>
        <taxon>Micrococcaceae</taxon>
        <taxon>Kocuria</taxon>
    </lineage>
</organism>